<evidence type="ECO:0000313" key="3">
    <source>
        <dbReference type="Proteomes" id="UP000241788"/>
    </source>
</evidence>
<evidence type="ECO:0000313" key="2">
    <source>
        <dbReference type="EMBL" id="SIQ99076.1"/>
    </source>
</evidence>
<reference evidence="3" key="1">
    <citation type="submission" date="2017-01" db="EMBL/GenBank/DDBJ databases">
        <authorList>
            <person name="Varghese N."/>
            <person name="Submissions S."/>
        </authorList>
    </citation>
    <scope>NUCLEOTIDE SEQUENCE [LARGE SCALE GENOMIC DNA]</scope>
    <source>
        <strain evidence="3">UM1</strain>
    </source>
</reference>
<dbReference type="Pfam" id="PF20228">
    <property type="entry name" value="DUF6587"/>
    <property type="match status" value="1"/>
</dbReference>
<feature type="transmembrane region" description="Helical" evidence="1">
    <location>
        <begin position="6"/>
        <end position="22"/>
    </location>
</feature>
<gene>
    <name evidence="2" type="ORF">SAMN05421546_2176</name>
</gene>
<accession>A0A1N6X9S0</accession>
<dbReference type="EMBL" id="FTLW01000005">
    <property type="protein sequence ID" value="SIQ99076.1"/>
    <property type="molecule type" value="Genomic_DNA"/>
</dbReference>
<evidence type="ECO:0000256" key="1">
    <source>
        <dbReference type="SAM" id="Phobius"/>
    </source>
</evidence>
<dbReference type="RefSeq" id="WP_341349907.1">
    <property type="nucleotide sequence ID" value="NZ_FTLW01000005.1"/>
</dbReference>
<organism evidence="2 3">
    <name type="scientific">Solilutibacter tolerans</name>
    <dbReference type="NCBI Taxonomy" id="1604334"/>
    <lineage>
        <taxon>Bacteria</taxon>
        <taxon>Pseudomonadati</taxon>
        <taxon>Pseudomonadota</taxon>
        <taxon>Gammaproteobacteria</taxon>
        <taxon>Lysobacterales</taxon>
        <taxon>Lysobacteraceae</taxon>
        <taxon>Solilutibacter</taxon>
    </lineage>
</organism>
<keyword evidence="1" id="KW-0812">Transmembrane</keyword>
<keyword evidence="1" id="KW-0472">Membrane</keyword>
<dbReference type="Proteomes" id="UP000241788">
    <property type="component" value="Unassembled WGS sequence"/>
</dbReference>
<keyword evidence="3" id="KW-1185">Reference proteome</keyword>
<sequence length="75" mass="8061">MSLLLQYAVIAVAVLMAALFVWRTRLPRSWRATRIAIAIPMLREGRPGWMQSLGRRIAPSSALASGECGGCSGCG</sequence>
<keyword evidence="1" id="KW-1133">Transmembrane helix</keyword>
<proteinExistence type="predicted"/>
<protein>
    <submittedName>
        <fullName evidence="2">Uncharacterized protein</fullName>
    </submittedName>
</protein>
<dbReference type="STRING" id="1604334.SAMN05421546_2176"/>
<dbReference type="AlphaFoldDB" id="A0A1N6X9S0"/>
<name>A0A1N6X9S0_9GAMM</name>
<dbReference type="InterPro" id="IPR046494">
    <property type="entry name" value="DUF6587"/>
</dbReference>